<dbReference type="EMBL" id="LFXJ01000005">
    <property type="protein sequence ID" value="KMY32401.1"/>
    <property type="molecule type" value="Genomic_DNA"/>
</dbReference>
<reference evidence="2" key="1">
    <citation type="submission" date="2015-07" db="EMBL/GenBank/DDBJ databases">
        <authorList>
            <consortium name="Consortium for Microbial Forensics and Genomics (microFORGE)"/>
            <person name="Knight B.M."/>
            <person name="Roberts D.P."/>
            <person name="Lin D."/>
            <person name="Hari K."/>
            <person name="Fletcher J."/>
            <person name="Melcher U."/>
            <person name="Blagden T."/>
            <person name="Winegar R.A."/>
        </authorList>
    </citation>
    <scope>NUCLEOTIDE SEQUENCE [LARGE SCALE GENOMIC DNA]</scope>
    <source>
        <strain evidence="2">DSM 23493</strain>
    </source>
</reference>
<evidence type="ECO:0000313" key="1">
    <source>
        <dbReference type="EMBL" id="KMY32401.1"/>
    </source>
</evidence>
<dbReference type="InterPro" id="IPR010843">
    <property type="entry name" value="Uncharacterised_AroM"/>
</dbReference>
<dbReference type="RefSeq" id="WP_049665638.1">
    <property type="nucleotide sequence ID" value="NZ_LFXJ01000005.1"/>
</dbReference>
<comment type="caution">
    <text evidence="1">The sequence shown here is derived from an EMBL/GenBank/DDBJ whole genome shotgun (WGS) entry which is preliminary data.</text>
</comment>
<evidence type="ECO:0000313" key="2">
    <source>
        <dbReference type="Proteomes" id="UP000037326"/>
    </source>
</evidence>
<protein>
    <recommendedName>
        <fullName evidence="3">AroM protein</fullName>
    </recommendedName>
</protein>
<dbReference type="Pfam" id="PF07302">
    <property type="entry name" value="AroM"/>
    <property type="match status" value="1"/>
</dbReference>
<sequence>MNKVGLLTIGQSPRSDIIPTFEEIFDKDLEIVERGALDSLNEAQLLTVIARKEKNICVSRLRDGRSITMCRRKLLPLLQNELSKLQQEVDMVIVLCTEDLPTLTCEKPIFYPNRIVTQAISAMSDQPKIGLIIPLEEQRSSVLKKWEGVSEDITVAVASPYDYGNFEEAARYLKDYRVDIIILDCMGYNEEHRQFVRKESGILTILPRTLVARILLEYL</sequence>
<proteinExistence type="predicted"/>
<name>A0A0K9FE25_9BACI</name>
<dbReference type="GeneID" id="96598537"/>
<dbReference type="OrthoDB" id="9798683at2"/>
<organism evidence="1 2">
    <name type="scientific">Lysinibacillus xylanilyticus</name>
    <dbReference type="NCBI Taxonomy" id="582475"/>
    <lineage>
        <taxon>Bacteria</taxon>
        <taxon>Bacillati</taxon>
        <taxon>Bacillota</taxon>
        <taxon>Bacilli</taxon>
        <taxon>Bacillales</taxon>
        <taxon>Bacillaceae</taxon>
        <taxon>Lysinibacillus</taxon>
    </lineage>
</organism>
<gene>
    <name evidence="1" type="ORF">ACZ11_09745</name>
</gene>
<dbReference type="Proteomes" id="UP000037326">
    <property type="component" value="Unassembled WGS sequence"/>
</dbReference>
<accession>A0A0K9FE25</accession>
<evidence type="ECO:0008006" key="3">
    <source>
        <dbReference type="Google" id="ProtNLM"/>
    </source>
</evidence>
<dbReference type="PATRIC" id="fig|582475.4.peg.1523"/>
<dbReference type="AlphaFoldDB" id="A0A0K9FE25"/>